<name>A0A928VTF6_9CYAN</name>
<dbReference type="SUPFAM" id="SSF52540">
    <property type="entry name" value="P-loop containing nucleoside triphosphate hydrolases"/>
    <property type="match status" value="2"/>
</dbReference>
<keyword evidence="1" id="KW-0472">Membrane</keyword>
<dbReference type="Gene3D" id="1.25.40.10">
    <property type="entry name" value="Tetratricopeptide repeat domain"/>
    <property type="match status" value="1"/>
</dbReference>
<evidence type="ECO:0000313" key="3">
    <source>
        <dbReference type="Proteomes" id="UP000625316"/>
    </source>
</evidence>
<keyword evidence="3" id="KW-1185">Reference proteome</keyword>
<accession>A0A928VTF6</accession>
<dbReference type="AlphaFoldDB" id="A0A928VTF6"/>
<dbReference type="EMBL" id="JADEXQ010000121">
    <property type="protein sequence ID" value="MBE9032726.1"/>
    <property type="molecule type" value="Genomic_DNA"/>
</dbReference>
<keyword evidence="1" id="KW-0812">Transmembrane</keyword>
<proteinExistence type="predicted"/>
<evidence type="ECO:0000256" key="1">
    <source>
        <dbReference type="SAM" id="Phobius"/>
    </source>
</evidence>
<organism evidence="2 3">
    <name type="scientific">Romeriopsis navalis LEGE 11480</name>
    <dbReference type="NCBI Taxonomy" id="2777977"/>
    <lineage>
        <taxon>Bacteria</taxon>
        <taxon>Bacillati</taxon>
        <taxon>Cyanobacteriota</taxon>
        <taxon>Cyanophyceae</taxon>
        <taxon>Leptolyngbyales</taxon>
        <taxon>Leptolyngbyaceae</taxon>
        <taxon>Romeriopsis</taxon>
        <taxon>Romeriopsis navalis</taxon>
    </lineage>
</organism>
<dbReference type="InterPro" id="IPR011990">
    <property type="entry name" value="TPR-like_helical_dom_sf"/>
</dbReference>
<reference evidence="2" key="1">
    <citation type="submission" date="2020-10" db="EMBL/GenBank/DDBJ databases">
        <authorList>
            <person name="Castelo-Branco R."/>
            <person name="Eusebio N."/>
            <person name="Adriana R."/>
            <person name="Vieira A."/>
            <person name="Brugerolle De Fraissinette N."/>
            <person name="Rezende De Castro R."/>
            <person name="Schneider M.P."/>
            <person name="Vasconcelos V."/>
            <person name="Leao P.N."/>
        </authorList>
    </citation>
    <scope>NUCLEOTIDE SEQUENCE</scope>
    <source>
        <strain evidence="2">LEGE 11480</strain>
    </source>
</reference>
<protein>
    <submittedName>
        <fullName evidence="2">Uncharacterized protein</fullName>
    </submittedName>
</protein>
<dbReference type="Gene3D" id="3.40.50.300">
    <property type="entry name" value="P-loop containing nucleotide triphosphate hydrolases"/>
    <property type="match status" value="1"/>
</dbReference>
<comment type="caution">
    <text evidence="2">The sequence shown here is derived from an EMBL/GenBank/DDBJ whole genome shotgun (WGS) entry which is preliminary data.</text>
</comment>
<feature type="transmembrane region" description="Helical" evidence="1">
    <location>
        <begin position="541"/>
        <end position="562"/>
    </location>
</feature>
<dbReference type="InterPro" id="IPR027417">
    <property type="entry name" value="P-loop_NTPase"/>
</dbReference>
<dbReference type="RefSeq" id="WP_264327543.1">
    <property type="nucleotide sequence ID" value="NZ_JADEXQ010000121.1"/>
</dbReference>
<gene>
    <name evidence="2" type="ORF">IQ266_23600</name>
</gene>
<sequence>MSRPSEINFNSRAELLDEHVAAEILGVLQVGQHAALVGSIHGILLQSIEQAATLVPKPAAALQIPPAPRYFLGYESALDQALLALKSGDSLEILGAPGIGKSAFLRHLAHHPEVTTSHPDGILHFASIEPIEDLIQSLGETFYQLYPESYLSLPEWRDALRDCQALVMVNAPQARTEDVMQLCQLLPHSTFVLASYEPRFVSAAAQVGWERPIQVIALERSPLKVCEQLAVDVLGRSLTPLERPQLEQFWQCFRGESARILQLATLLQQSETAWSDWQDWFIVHPHPDYQAATHRLVDQLMATLDTPQRWILGLLTALEGVSLSGMQIAAITGPQEPRLSLQQLTRLGLVQVVQQRYRVAEHMRPWLTRRFQSQPWMERGLTVLQDWVKSQPPEVIVPELTVLMVFLRWAVQAKRGESVLALARSLDPALILAKQWEQWGRVLQWALQGAWQLADTQAEAWAWHQLGTRALLLDDITTAYDALQQALKLRQSVLVPEQPIADRAVQALALTQHNLDRLIQGTLPISKKAEVIAEQDQQQSYGALLVISLVTFIGALVLGFVIKPWLVPTERLDAVPVNPVSSRFE</sequence>
<evidence type="ECO:0000313" key="2">
    <source>
        <dbReference type="EMBL" id="MBE9032726.1"/>
    </source>
</evidence>
<dbReference type="Proteomes" id="UP000625316">
    <property type="component" value="Unassembled WGS sequence"/>
</dbReference>
<keyword evidence="1" id="KW-1133">Transmembrane helix</keyword>